<accession>A0A2T2YIM6</accession>
<sequence>MLTNYLKIALRNLLRHKVFSFINISGLALGMTCSILIMLWVQDERSFNQFHTNIDRLYRVMEVQHYGGNEDFTLDATPGPLGENLPKDIPEIAQAVTINPGFNLLFTHENKALKQNGTYAGPDFFRLFSFHFIQGNPQTALMQPRSVAISQTMAQQYFRTTNVAGKTIKVNNKETYQITGVFKDVPKNSSLQFDWVMPFTDFAKENDWVKDWGNNGPKTYVLLQPTATLAQVNPKIERYLTTKQKDSNIDLFLQPVKDMYLHGNFKSGKVPAGGRIEYVRLFSIVAIFILVIACINFMNLATARSARRAKEVGVRKVIGAGKRELIGQFIGESMLITLLAIVFSLALAQLLLPVFNQLTGKFISIPYSSPLFILAVAGIALVTGLLSGSYPAMFLSSFEPVKVLKGTLRFSNRVVWFRKGLVVFQFILSSVLIVSALVVYSQVQYIRSKNIGLNRENVAYLYLEGELKEHASTLKTDLLQSPDIKQVTISNQNPLTIGSSTGNVQWPGKAPKADVLFSVVATEYDYLRTMGIQLKAGRDFSREFGTDTSNFVVNEEAARLMNLPEPLGQKIQVMGVDGHIVGVMKDFHSSSLHNAMQPLIMILAPKYADYLFVRLAAGRTSAGLAQLEKLAKQYNPGYPFEYHFLDEDFEQMYRSEAIIGRLAYYFAFLAIFISCLGLFGLALFTAEQRTKEIGIRKVLGASVLNITGMLSKDFLKLVLLANIIAWPLAAYAMNNWLQNFQYKTDLAWWIFALAGGATLLIALFTVSYHAIRTAITNPVTSLRSE</sequence>
<feature type="transmembrane region" description="Helical" evidence="6">
    <location>
        <begin position="662"/>
        <end position="686"/>
    </location>
</feature>
<feature type="domain" description="ABC3 transporter permease C-terminal" evidence="7">
    <location>
        <begin position="666"/>
        <end position="778"/>
    </location>
</feature>
<evidence type="ECO:0000256" key="3">
    <source>
        <dbReference type="ARBA" id="ARBA00022692"/>
    </source>
</evidence>
<dbReference type="Pfam" id="PF12704">
    <property type="entry name" value="MacB_PCD"/>
    <property type="match status" value="2"/>
</dbReference>
<evidence type="ECO:0000256" key="2">
    <source>
        <dbReference type="ARBA" id="ARBA00022475"/>
    </source>
</evidence>
<evidence type="ECO:0000313" key="9">
    <source>
        <dbReference type="EMBL" id="PSR55364.1"/>
    </source>
</evidence>
<dbReference type="GO" id="GO:0005886">
    <property type="term" value="C:plasma membrane"/>
    <property type="evidence" value="ECO:0007669"/>
    <property type="project" value="UniProtKB-SubCell"/>
</dbReference>
<evidence type="ECO:0008006" key="11">
    <source>
        <dbReference type="Google" id="ProtNLM"/>
    </source>
</evidence>
<reference evidence="9 10" key="1">
    <citation type="submission" date="2018-03" db="EMBL/GenBank/DDBJ databases">
        <title>Adhaeribacter sp. HMF7605 Genome sequencing and assembly.</title>
        <authorList>
            <person name="Kang H."/>
            <person name="Kang J."/>
            <person name="Cha I."/>
            <person name="Kim H."/>
            <person name="Joh K."/>
        </authorList>
    </citation>
    <scope>NUCLEOTIDE SEQUENCE [LARGE SCALE GENOMIC DNA]</scope>
    <source>
        <strain evidence="9 10">HMF7605</strain>
    </source>
</reference>
<dbReference type="RefSeq" id="WP_106931543.1">
    <property type="nucleotide sequence ID" value="NZ_PYFT01000001.1"/>
</dbReference>
<dbReference type="Proteomes" id="UP000240357">
    <property type="component" value="Unassembled WGS sequence"/>
</dbReference>
<organism evidence="9 10">
    <name type="scientific">Adhaeribacter arboris</name>
    <dbReference type="NCBI Taxonomy" id="2072846"/>
    <lineage>
        <taxon>Bacteria</taxon>
        <taxon>Pseudomonadati</taxon>
        <taxon>Bacteroidota</taxon>
        <taxon>Cytophagia</taxon>
        <taxon>Cytophagales</taxon>
        <taxon>Hymenobacteraceae</taxon>
        <taxon>Adhaeribacter</taxon>
    </lineage>
</organism>
<dbReference type="OrthoDB" id="5933722at2"/>
<keyword evidence="3 6" id="KW-0812">Transmembrane</keyword>
<evidence type="ECO:0000259" key="8">
    <source>
        <dbReference type="Pfam" id="PF12704"/>
    </source>
</evidence>
<keyword evidence="5 6" id="KW-0472">Membrane</keyword>
<evidence type="ECO:0000256" key="4">
    <source>
        <dbReference type="ARBA" id="ARBA00022989"/>
    </source>
</evidence>
<comment type="subcellular location">
    <subcellularLocation>
        <location evidence="1">Cell membrane</location>
        <topology evidence="1">Multi-pass membrane protein</topology>
    </subcellularLocation>
</comment>
<feature type="domain" description="MacB-like periplasmic core" evidence="8">
    <location>
        <begin position="456"/>
        <end position="622"/>
    </location>
</feature>
<dbReference type="PANTHER" id="PTHR30572:SF18">
    <property type="entry name" value="ABC-TYPE MACROLIDE FAMILY EXPORT SYSTEM PERMEASE COMPONENT 2"/>
    <property type="match status" value="1"/>
</dbReference>
<evidence type="ECO:0000256" key="1">
    <source>
        <dbReference type="ARBA" id="ARBA00004651"/>
    </source>
</evidence>
<feature type="transmembrane region" description="Helical" evidence="6">
    <location>
        <begin position="281"/>
        <end position="301"/>
    </location>
</feature>
<evidence type="ECO:0000259" key="7">
    <source>
        <dbReference type="Pfam" id="PF02687"/>
    </source>
</evidence>
<keyword evidence="4 6" id="KW-1133">Transmembrane helix</keyword>
<gene>
    <name evidence="9" type="ORF">AHMF7605_18560</name>
</gene>
<evidence type="ECO:0000256" key="6">
    <source>
        <dbReference type="SAM" id="Phobius"/>
    </source>
</evidence>
<protein>
    <recommendedName>
        <fullName evidence="11">Acetylornithine deacetylase</fullName>
    </recommendedName>
</protein>
<feature type="transmembrane region" description="Helical" evidence="6">
    <location>
        <begin position="371"/>
        <end position="395"/>
    </location>
</feature>
<feature type="domain" description="ABC3 transporter permease C-terminal" evidence="7">
    <location>
        <begin position="284"/>
        <end position="400"/>
    </location>
</feature>
<feature type="transmembrane region" description="Helical" evidence="6">
    <location>
        <begin position="714"/>
        <end position="734"/>
    </location>
</feature>
<feature type="transmembrane region" description="Helical" evidence="6">
    <location>
        <begin position="746"/>
        <end position="766"/>
    </location>
</feature>
<dbReference type="Pfam" id="PF02687">
    <property type="entry name" value="FtsX"/>
    <property type="match status" value="2"/>
</dbReference>
<evidence type="ECO:0000313" key="10">
    <source>
        <dbReference type="Proteomes" id="UP000240357"/>
    </source>
</evidence>
<evidence type="ECO:0000256" key="5">
    <source>
        <dbReference type="ARBA" id="ARBA00023136"/>
    </source>
</evidence>
<dbReference type="AlphaFoldDB" id="A0A2T2YIM6"/>
<dbReference type="GO" id="GO:0022857">
    <property type="term" value="F:transmembrane transporter activity"/>
    <property type="evidence" value="ECO:0007669"/>
    <property type="project" value="TreeGrafter"/>
</dbReference>
<feature type="transmembrane region" description="Helical" evidence="6">
    <location>
        <begin position="21"/>
        <end position="41"/>
    </location>
</feature>
<keyword evidence="2" id="KW-1003">Cell membrane</keyword>
<feature type="transmembrane region" description="Helical" evidence="6">
    <location>
        <begin position="325"/>
        <end position="351"/>
    </location>
</feature>
<dbReference type="InterPro" id="IPR025857">
    <property type="entry name" value="MacB_PCD"/>
</dbReference>
<feature type="transmembrane region" description="Helical" evidence="6">
    <location>
        <begin position="416"/>
        <end position="440"/>
    </location>
</feature>
<keyword evidence="10" id="KW-1185">Reference proteome</keyword>
<comment type="caution">
    <text evidence="9">The sequence shown here is derived from an EMBL/GenBank/DDBJ whole genome shotgun (WGS) entry which is preliminary data.</text>
</comment>
<dbReference type="EMBL" id="PYFT01000001">
    <property type="protein sequence ID" value="PSR55364.1"/>
    <property type="molecule type" value="Genomic_DNA"/>
</dbReference>
<dbReference type="InterPro" id="IPR003838">
    <property type="entry name" value="ABC3_permease_C"/>
</dbReference>
<feature type="domain" description="MacB-like periplasmic core" evidence="8">
    <location>
        <begin position="20"/>
        <end position="238"/>
    </location>
</feature>
<dbReference type="PANTHER" id="PTHR30572">
    <property type="entry name" value="MEMBRANE COMPONENT OF TRANSPORTER-RELATED"/>
    <property type="match status" value="1"/>
</dbReference>
<proteinExistence type="predicted"/>
<dbReference type="InterPro" id="IPR050250">
    <property type="entry name" value="Macrolide_Exporter_MacB"/>
</dbReference>
<name>A0A2T2YIM6_9BACT</name>